<comment type="subcellular location">
    <subcellularLocation>
        <location evidence="1">Cell membrane</location>
        <topology evidence="1">Multi-pass membrane protein</topology>
    </subcellularLocation>
</comment>
<organism evidence="10 11">
    <name type="scientific">Nocardia alba</name>
    <dbReference type="NCBI Taxonomy" id="225051"/>
    <lineage>
        <taxon>Bacteria</taxon>
        <taxon>Bacillati</taxon>
        <taxon>Actinomycetota</taxon>
        <taxon>Actinomycetes</taxon>
        <taxon>Mycobacteriales</taxon>
        <taxon>Nocardiaceae</taxon>
        <taxon>Nocardia</taxon>
    </lineage>
</organism>
<name>A0A4R1FYM1_9NOCA</name>
<dbReference type="NCBIfam" id="TIGR00711">
    <property type="entry name" value="efflux_EmrB"/>
    <property type="match status" value="1"/>
</dbReference>
<feature type="transmembrane region" description="Helical" evidence="8">
    <location>
        <begin position="336"/>
        <end position="355"/>
    </location>
</feature>
<dbReference type="PANTHER" id="PTHR42718:SF9">
    <property type="entry name" value="MAJOR FACILITATOR SUPERFAMILY MULTIDRUG TRANSPORTER MFSC"/>
    <property type="match status" value="1"/>
</dbReference>
<evidence type="ECO:0000259" key="9">
    <source>
        <dbReference type="PROSITE" id="PS50850"/>
    </source>
</evidence>
<evidence type="ECO:0000313" key="10">
    <source>
        <dbReference type="EMBL" id="TCK00254.1"/>
    </source>
</evidence>
<keyword evidence="5 8" id="KW-0812">Transmembrane</keyword>
<feature type="transmembrane region" description="Helical" evidence="8">
    <location>
        <begin position="169"/>
        <end position="191"/>
    </location>
</feature>
<evidence type="ECO:0000256" key="1">
    <source>
        <dbReference type="ARBA" id="ARBA00004651"/>
    </source>
</evidence>
<keyword evidence="6 8" id="KW-1133">Transmembrane helix</keyword>
<dbReference type="CDD" id="cd17503">
    <property type="entry name" value="MFS_LmrB_MDR_like"/>
    <property type="match status" value="1"/>
</dbReference>
<gene>
    <name evidence="10" type="ORF">DFR71_1252</name>
</gene>
<feature type="transmembrane region" description="Helical" evidence="8">
    <location>
        <begin position="203"/>
        <end position="223"/>
    </location>
</feature>
<dbReference type="InterPro" id="IPR004638">
    <property type="entry name" value="EmrB-like"/>
</dbReference>
<proteinExistence type="inferred from homology"/>
<comment type="similarity">
    <text evidence="2">Belongs to the major facilitator superfamily. EmrB family.</text>
</comment>
<evidence type="ECO:0000256" key="6">
    <source>
        <dbReference type="ARBA" id="ARBA00022989"/>
    </source>
</evidence>
<evidence type="ECO:0000313" key="11">
    <source>
        <dbReference type="Proteomes" id="UP000294856"/>
    </source>
</evidence>
<dbReference type="Gene3D" id="1.20.1250.20">
    <property type="entry name" value="MFS general substrate transporter like domains"/>
    <property type="match status" value="1"/>
</dbReference>
<accession>A0A4R1FYM1</accession>
<keyword evidence="11" id="KW-1185">Reference proteome</keyword>
<dbReference type="Proteomes" id="UP000294856">
    <property type="component" value="Unassembled WGS sequence"/>
</dbReference>
<evidence type="ECO:0000256" key="8">
    <source>
        <dbReference type="SAM" id="Phobius"/>
    </source>
</evidence>
<feature type="transmembrane region" description="Helical" evidence="8">
    <location>
        <begin position="270"/>
        <end position="291"/>
    </location>
</feature>
<feature type="transmembrane region" description="Helical" evidence="8">
    <location>
        <begin position="82"/>
        <end position="101"/>
    </location>
</feature>
<dbReference type="STRING" id="1210063.GCA_001612665_02850"/>
<dbReference type="GO" id="GO:0022857">
    <property type="term" value="F:transmembrane transporter activity"/>
    <property type="evidence" value="ECO:0007669"/>
    <property type="project" value="InterPro"/>
</dbReference>
<dbReference type="PROSITE" id="PS50850">
    <property type="entry name" value="MFS"/>
    <property type="match status" value="1"/>
</dbReference>
<dbReference type="GO" id="GO:0005886">
    <property type="term" value="C:plasma membrane"/>
    <property type="evidence" value="ECO:0007669"/>
    <property type="project" value="UniProtKB-SubCell"/>
</dbReference>
<feature type="transmembrane region" description="Helical" evidence="8">
    <location>
        <begin position="16"/>
        <end position="34"/>
    </location>
</feature>
<dbReference type="InterPro" id="IPR011701">
    <property type="entry name" value="MFS"/>
</dbReference>
<evidence type="ECO:0000256" key="4">
    <source>
        <dbReference type="ARBA" id="ARBA00022475"/>
    </source>
</evidence>
<evidence type="ECO:0000256" key="3">
    <source>
        <dbReference type="ARBA" id="ARBA00022448"/>
    </source>
</evidence>
<dbReference type="EMBL" id="SMFR01000001">
    <property type="protein sequence ID" value="TCK00254.1"/>
    <property type="molecule type" value="Genomic_DNA"/>
</dbReference>
<protein>
    <submittedName>
        <fullName evidence="10">EmrB/QacA subfamily drug resistance transporter</fullName>
    </submittedName>
</protein>
<evidence type="ECO:0000256" key="2">
    <source>
        <dbReference type="ARBA" id="ARBA00008537"/>
    </source>
</evidence>
<evidence type="ECO:0000256" key="5">
    <source>
        <dbReference type="ARBA" id="ARBA00022692"/>
    </source>
</evidence>
<feature type="transmembrane region" description="Helical" evidence="8">
    <location>
        <begin position="54"/>
        <end position="75"/>
    </location>
</feature>
<dbReference type="InterPro" id="IPR036259">
    <property type="entry name" value="MFS_trans_sf"/>
</dbReference>
<feature type="transmembrane region" description="Helical" evidence="8">
    <location>
        <begin position="141"/>
        <end position="163"/>
    </location>
</feature>
<dbReference type="Gene3D" id="1.20.1720.10">
    <property type="entry name" value="Multidrug resistance protein D"/>
    <property type="match status" value="1"/>
</dbReference>
<dbReference type="Pfam" id="PF07690">
    <property type="entry name" value="MFS_1"/>
    <property type="match status" value="1"/>
</dbReference>
<feature type="transmembrane region" description="Helical" evidence="8">
    <location>
        <begin position="229"/>
        <end position="249"/>
    </location>
</feature>
<feature type="transmembrane region" description="Helical" evidence="8">
    <location>
        <begin position="401"/>
        <end position="425"/>
    </location>
</feature>
<keyword evidence="4" id="KW-1003">Cell membrane</keyword>
<sequence>MITTVEPATSRTPMRIALVLVVGMIMATLDQTIVNVAINKLSIEFDANLSTIQWVATGYSLALGAVVPTSAWLVGRFGAKRLYLTAISLFVVGSVLVGLSWNIESLIAFRLIQGASGGLLMPVAMTILLRAAGPERLGQLMSTLGLAILVGPLLGPVIGGYLIDEVSWRWMFFINVPLGALVLLLAVRVVPDDAPEPPRALDVRGLLLMSPGLALVIYGVTAAGESAGFATPAVLAPLLVGIGLIAAFVRRSLTTSVPLLDLRVLGNRTTGTSAVLLAVFASGYFGSMLLLPLYFQVARGESALVAGALGIPFALASGATMQVAGRLIDRIPPGRYLPVSITVALTGFTLFAFQLDADAPYWALCLTMVLMGAGGGGTLMPVMTTATRPLSHEQQPAGSTVLNMISTTSMAIGTAVTSVTLGALLPVAGGLQALHAMTTDQRAELAPALADAFQHTYLIAPVMIALALVPALLLPRSRNAGALGRDPSGP</sequence>
<feature type="transmembrane region" description="Helical" evidence="8">
    <location>
        <begin position="361"/>
        <end position="380"/>
    </location>
</feature>
<dbReference type="PANTHER" id="PTHR42718">
    <property type="entry name" value="MAJOR FACILITATOR SUPERFAMILY MULTIDRUG TRANSPORTER MFSC"/>
    <property type="match status" value="1"/>
</dbReference>
<dbReference type="InterPro" id="IPR020846">
    <property type="entry name" value="MFS_dom"/>
</dbReference>
<feature type="domain" description="Major facilitator superfamily (MFS) profile" evidence="9">
    <location>
        <begin position="16"/>
        <end position="478"/>
    </location>
</feature>
<feature type="transmembrane region" description="Helical" evidence="8">
    <location>
        <begin position="303"/>
        <end position="324"/>
    </location>
</feature>
<dbReference type="SUPFAM" id="SSF103473">
    <property type="entry name" value="MFS general substrate transporter"/>
    <property type="match status" value="1"/>
</dbReference>
<keyword evidence="7 8" id="KW-0472">Membrane</keyword>
<dbReference type="AlphaFoldDB" id="A0A4R1FYM1"/>
<keyword evidence="3" id="KW-0813">Transport</keyword>
<comment type="caution">
    <text evidence="10">The sequence shown here is derived from an EMBL/GenBank/DDBJ whole genome shotgun (WGS) entry which is preliminary data.</text>
</comment>
<feature type="transmembrane region" description="Helical" evidence="8">
    <location>
        <begin position="107"/>
        <end position="129"/>
    </location>
</feature>
<reference evidence="10 11" key="1">
    <citation type="submission" date="2019-03" db="EMBL/GenBank/DDBJ databases">
        <title>Genomic Encyclopedia of Type Strains, Phase IV (KMG-IV): sequencing the most valuable type-strain genomes for metagenomic binning, comparative biology and taxonomic classification.</title>
        <authorList>
            <person name="Goeker M."/>
        </authorList>
    </citation>
    <scope>NUCLEOTIDE SEQUENCE [LARGE SCALE GENOMIC DNA]</scope>
    <source>
        <strain evidence="10 11">DSM 44684</strain>
    </source>
</reference>
<feature type="transmembrane region" description="Helical" evidence="8">
    <location>
        <begin position="457"/>
        <end position="475"/>
    </location>
</feature>
<evidence type="ECO:0000256" key="7">
    <source>
        <dbReference type="ARBA" id="ARBA00023136"/>
    </source>
</evidence>